<dbReference type="PROSITE" id="PS50026">
    <property type="entry name" value="EGF_3"/>
    <property type="match status" value="1"/>
</dbReference>
<name>A0A8C4WUX5_EPTBU</name>
<dbReference type="InterPro" id="IPR051495">
    <property type="entry name" value="Epithelial_Barrier/Signaling"/>
</dbReference>
<evidence type="ECO:0000259" key="3">
    <source>
        <dbReference type="PROSITE" id="PS50026"/>
    </source>
</evidence>
<dbReference type="GeneTree" id="ENSGT00930000152746"/>
<proteinExistence type="predicted"/>
<dbReference type="CDD" id="cd00054">
    <property type="entry name" value="EGF_CA"/>
    <property type="match status" value="1"/>
</dbReference>
<protein>
    <recommendedName>
        <fullName evidence="3">EGF-like domain-containing protein</fullName>
    </recommendedName>
</protein>
<feature type="transmembrane region" description="Helical" evidence="2">
    <location>
        <begin position="203"/>
        <end position="225"/>
    </location>
</feature>
<dbReference type="Proteomes" id="UP000694388">
    <property type="component" value="Unplaced"/>
</dbReference>
<sequence length="303" mass="34392">MFCLLPYLTCISLLSDAPKVQFDMTVRFNLPDLNTSQKERMLRDQFQNLSGYYNVSVTPLKSSERTTNDSSVKAMFDYNNDNINKIYNGGLKDEIKSKLEDKVRTSHGNITLIGEISQTNVPRDELDKVFQCSTNYDGYTLSLENTGVFCKSPCNDTSYCNNHGTCSHLVTGPKCSCDREGMYEFSGDRCEHSTIHTTAFHKILFGTLAGLLLAAILGGIIFYLFRWNSRSQSHHLFKDNSSASAENHWGTFKDRRNIPWISNIPETSLGRSLSTTPRDDSRYLQPTLEHVDTQKQVNIFMNL</sequence>
<dbReference type="Ensembl" id="ENSEBUT00000013073.1">
    <property type="protein sequence ID" value="ENSEBUP00000012497.1"/>
    <property type="gene ID" value="ENSEBUG00000007951.1"/>
</dbReference>
<dbReference type="InterPro" id="IPR000742">
    <property type="entry name" value="EGF"/>
</dbReference>
<keyword evidence="5" id="KW-1185">Reference proteome</keyword>
<dbReference type="PANTHER" id="PTHR13802">
    <property type="entry name" value="MUCIN 4-RELATED"/>
    <property type="match status" value="1"/>
</dbReference>
<reference evidence="4" key="1">
    <citation type="submission" date="2025-08" db="UniProtKB">
        <authorList>
            <consortium name="Ensembl"/>
        </authorList>
    </citation>
    <scope>IDENTIFICATION</scope>
</reference>
<keyword evidence="1" id="KW-0245">EGF-like domain</keyword>
<reference evidence="4" key="2">
    <citation type="submission" date="2025-09" db="UniProtKB">
        <authorList>
            <consortium name="Ensembl"/>
        </authorList>
    </citation>
    <scope>IDENTIFICATION</scope>
</reference>
<evidence type="ECO:0000313" key="5">
    <source>
        <dbReference type="Proteomes" id="UP000694388"/>
    </source>
</evidence>
<dbReference type="PANTHER" id="PTHR13802:SF52">
    <property type="entry name" value="MUCIN-4"/>
    <property type="match status" value="1"/>
</dbReference>
<comment type="caution">
    <text evidence="1">Lacks conserved residue(s) required for the propagation of feature annotation.</text>
</comment>
<evidence type="ECO:0000313" key="4">
    <source>
        <dbReference type="Ensembl" id="ENSEBUP00000012497.1"/>
    </source>
</evidence>
<evidence type="ECO:0000256" key="2">
    <source>
        <dbReference type="SAM" id="Phobius"/>
    </source>
</evidence>
<dbReference type="AlphaFoldDB" id="A0A8C4WUX5"/>
<keyword evidence="2" id="KW-1133">Transmembrane helix</keyword>
<keyword evidence="2" id="KW-0472">Membrane</keyword>
<accession>A0A8C4WUX5</accession>
<evidence type="ECO:0000256" key="1">
    <source>
        <dbReference type="PROSITE-ProRule" id="PRU00076"/>
    </source>
</evidence>
<organism evidence="4 5">
    <name type="scientific">Eptatretus burgeri</name>
    <name type="common">Inshore hagfish</name>
    <dbReference type="NCBI Taxonomy" id="7764"/>
    <lineage>
        <taxon>Eukaryota</taxon>
        <taxon>Metazoa</taxon>
        <taxon>Chordata</taxon>
        <taxon>Craniata</taxon>
        <taxon>Vertebrata</taxon>
        <taxon>Cyclostomata</taxon>
        <taxon>Myxini</taxon>
        <taxon>Myxiniformes</taxon>
        <taxon>Myxinidae</taxon>
        <taxon>Eptatretinae</taxon>
        <taxon>Eptatretus</taxon>
    </lineage>
</organism>
<feature type="domain" description="EGF-like" evidence="3">
    <location>
        <begin position="151"/>
        <end position="191"/>
    </location>
</feature>
<keyword evidence="2" id="KW-0812">Transmembrane</keyword>